<protein>
    <submittedName>
        <fullName evidence="2">Uncharacterized protein</fullName>
    </submittedName>
</protein>
<organism evidence="2 3">
    <name type="scientific">Coraliomargarita sinensis</name>
    <dbReference type="NCBI Taxonomy" id="2174842"/>
    <lineage>
        <taxon>Bacteria</taxon>
        <taxon>Pseudomonadati</taxon>
        <taxon>Verrucomicrobiota</taxon>
        <taxon>Opitutia</taxon>
        <taxon>Puniceicoccales</taxon>
        <taxon>Coraliomargaritaceae</taxon>
        <taxon>Coraliomargarita</taxon>
    </lineage>
</organism>
<reference evidence="2 3" key="1">
    <citation type="submission" date="2018-05" db="EMBL/GenBank/DDBJ databases">
        <title>Coraliomargarita sinensis sp. nov., isolated from a marine solar saltern.</title>
        <authorList>
            <person name="Zhou L.Y."/>
        </authorList>
    </citation>
    <scope>NUCLEOTIDE SEQUENCE [LARGE SCALE GENOMIC DNA]</scope>
    <source>
        <strain evidence="2 3">WN38</strain>
    </source>
</reference>
<evidence type="ECO:0000313" key="2">
    <source>
        <dbReference type="EMBL" id="PXA05626.1"/>
    </source>
</evidence>
<name>A0A317ZJ59_9BACT</name>
<feature type="transmembrane region" description="Helical" evidence="1">
    <location>
        <begin position="129"/>
        <end position="155"/>
    </location>
</feature>
<sequence>MHDRVLWTYYWKTNPQKTNTMAEFLSPFLEKLGSFMPDAFAAAIVLVIGIILAGLLRKGAAFMFSKLKIDERINKERENKLSVESPASTFIYYLALLYVLLLVLNILGVESVLQPLQDMFHEFVGYIPNIIAAGVIGFAGYILARIVSVVVGTAAKGLDALNKKLNLSSSVSLSKLAQQLVFLFIFVPILIVALDALEMAAISDPATGMLDDLMAAIPDIIGAAIILAVFFVVGKFVVSMVVELLKNLGADSLPEKLELKAIVGNDFSLSKVAGNVAFFFIMFGAVISALDKLDMPQIVTVLQGLLVLAGQILLGLVILAVGNFFANLAHKLLSRSEGESAIVASIARYAILALVLAIGLHAMGIAEDIVLLAFGLSLGAIAVAIALSFGLGGREAAGKHMEYLLSKFRKDG</sequence>
<dbReference type="PANTHER" id="PTHR30221:SF1">
    <property type="entry name" value="SMALL-CONDUCTANCE MECHANOSENSITIVE CHANNEL"/>
    <property type="match status" value="1"/>
</dbReference>
<gene>
    <name evidence="2" type="ORF">DDZ13_01770</name>
</gene>
<dbReference type="InParanoid" id="A0A317ZJ59"/>
<keyword evidence="1" id="KW-0472">Membrane</keyword>
<feature type="transmembrane region" description="Helical" evidence="1">
    <location>
        <begin position="272"/>
        <end position="290"/>
    </location>
</feature>
<feature type="transmembrane region" description="Helical" evidence="1">
    <location>
        <begin position="214"/>
        <end position="238"/>
    </location>
</feature>
<accession>A0A317ZJ59</accession>
<feature type="transmembrane region" description="Helical" evidence="1">
    <location>
        <begin position="369"/>
        <end position="391"/>
    </location>
</feature>
<comment type="caution">
    <text evidence="2">The sequence shown here is derived from an EMBL/GenBank/DDBJ whole genome shotgun (WGS) entry which is preliminary data.</text>
</comment>
<dbReference type="EMBL" id="QHJQ01000001">
    <property type="protein sequence ID" value="PXA05626.1"/>
    <property type="molecule type" value="Genomic_DNA"/>
</dbReference>
<dbReference type="NCBIfam" id="NF033912">
    <property type="entry name" value="msc"/>
    <property type="match status" value="1"/>
</dbReference>
<keyword evidence="3" id="KW-1185">Reference proteome</keyword>
<dbReference type="Proteomes" id="UP000247099">
    <property type="component" value="Unassembled WGS sequence"/>
</dbReference>
<dbReference type="Pfam" id="PF05552">
    <property type="entry name" value="MS_channel_1st_1"/>
    <property type="match status" value="3"/>
</dbReference>
<feature type="transmembrane region" description="Helical" evidence="1">
    <location>
        <begin position="341"/>
        <end position="363"/>
    </location>
</feature>
<feature type="transmembrane region" description="Helical" evidence="1">
    <location>
        <begin position="302"/>
        <end position="329"/>
    </location>
</feature>
<evidence type="ECO:0000313" key="3">
    <source>
        <dbReference type="Proteomes" id="UP000247099"/>
    </source>
</evidence>
<keyword evidence="1" id="KW-1133">Transmembrane helix</keyword>
<evidence type="ECO:0000256" key="1">
    <source>
        <dbReference type="SAM" id="Phobius"/>
    </source>
</evidence>
<dbReference type="AlphaFoldDB" id="A0A317ZJ59"/>
<dbReference type="GO" id="GO:0008381">
    <property type="term" value="F:mechanosensitive monoatomic ion channel activity"/>
    <property type="evidence" value="ECO:0007669"/>
    <property type="project" value="InterPro"/>
</dbReference>
<dbReference type="PANTHER" id="PTHR30221">
    <property type="entry name" value="SMALL-CONDUCTANCE MECHANOSENSITIVE CHANNEL"/>
    <property type="match status" value="1"/>
</dbReference>
<dbReference type="InterPro" id="IPR008910">
    <property type="entry name" value="MSC_TM_helix"/>
</dbReference>
<keyword evidence="1" id="KW-0812">Transmembrane</keyword>
<feature type="transmembrane region" description="Helical" evidence="1">
    <location>
        <begin position="176"/>
        <end position="194"/>
    </location>
</feature>
<feature type="transmembrane region" description="Helical" evidence="1">
    <location>
        <begin position="39"/>
        <end position="56"/>
    </location>
</feature>
<dbReference type="InterPro" id="IPR045275">
    <property type="entry name" value="MscS_archaea/bacteria_type"/>
</dbReference>
<feature type="transmembrane region" description="Helical" evidence="1">
    <location>
        <begin position="90"/>
        <end position="109"/>
    </location>
</feature>
<proteinExistence type="predicted"/>